<protein>
    <recommendedName>
        <fullName evidence="3">Peptidylprolyl isomerase</fullName>
    </recommendedName>
</protein>
<dbReference type="PROSITE" id="PS51257">
    <property type="entry name" value="PROKAR_LIPOPROTEIN"/>
    <property type="match status" value="1"/>
</dbReference>
<dbReference type="AlphaFoldDB" id="A0A917TIF9"/>
<evidence type="ECO:0000313" key="2">
    <source>
        <dbReference type="Proteomes" id="UP000618460"/>
    </source>
</evidence>
<evidence type="ECO:0008006" key="3">
    <source>
        <dbReference type="Google" id="ProtNLM"/>
    </source>
</evidence>
<dbReference type="Proteomes" id="UP000618460">
    <property type="component" value="Unassembled WGS sequence"/>
</dbReference>
<name>A0A917TIF9_9BACI</name>
<dbReference type="RefSeq" id="WP_117152394.1">
    <property type="nucleotide sequence ID" value="NZ_BMLG01000001.1"/>
</dbReference>
<dbReference type="EMBL" id="BMLG01000001">
    <property type="protein sequence ID" value="GGM24065.1"/>
    <property type="molecule type" value="Genomic_DNA"/>
</dbReference>
<dbReference type="OrthoDB" id="2438315at2"/>
<accession>A0A917TIF9</accession>
<sequence length="106" mass="12160">MKKVFLMLMILIPAIISGCSNQYNNEDVVAMVGDKEITVADVRLIYSLEEKGLNEAIKDYVKEEIMVQEAKRMGIDVSKKVKELKEMNTPFSAEQLKEQENYTQKI</sequence>
<dbReference type="InterPro" id="IPR027304">
    <property type="entry name" value="Trigger_fact/SurA_dom_sf"/>
</dbReference>
<keyword evidence="2" id="KW-1185">Reference proteome</keyword>
<comment type="caution">
    <text evidence="1">The sequence shown here is derived from an EMBL/GenBank/DDBJ whole genome shotgun (WGS) entry which is preliminary data.</text>
</comment>
<evidence type="ECO:0000313" key="1">
    <source>
        <dbReference type="EMBL" id="GGM24065.1"/>
    </source>
</evidence>
<organism evidence="1 2">
    <name type="scientific">Paraliobacillus quinghaiensis</name>
    <dbReference type="NCBI Taxonomy" id="470815"/>
    <lineage>
        <taxon>Bacteria</taxon>
        <taxon>Bacillati</taxon>
        <taxon>Bacillota</taxon>
        <taxon>Bacilli</taxon>
        <taxon>Bacillales</taxon>
        <taxon>Bacillaceae</taxon>
        <taxon>Paraliobacillus</taxon>
    </lineage>
</organism>
<reference evidence="1" key="1">
    <citation type="journal article" date="2014" name="Int. J. Syst. Evol. Microbiol.">
        <title>Complete genome sequence of Corynebacterium casei LMG S-19264T (=DSM 44701T), isolated from a smear-ripened cheese.</title>
        <authorList>
            <consortium name="US DOE Joint Genome Institute (JGI-PGF)"/>
            <person name="Walter F."/>
            <person name="Albersmeier A."/>
            <person name="Kalinowski J."/>
            <person name="Ruckert C."/>
        </authorList>
    </citation>
    <scope>NUCLEOTIDE SEQUENCE</scope>
    <source>
        <strain evidence="1">CGMCC 1.6333</strain>
    </source>
</reference>
<proteinExistence type="predicted"/>
<reference evidence="1" key="2">
    <citation type="submission" date="2020-09" db="EMBL/GenBank/DDBJ databases">
        <authorList>
            <person name="Sun Q."/>
            <person name="Zhou Y."/>
        </authorList>
    </citation>
    <scope>NUCLEOTIDE SEQUENCE</scope>
    <source>
        <strain evidence="1">CGMCC 1.6333</strain>
    </source>
</reference>
<dbReference type="SUPFAM" id="SSF109998">
    <property type="entry name" value="Triger factor/SurA peptide-binding domain-like"/>
    <property type="match status" value="1"/>
</dbReference>
<gene>
    <name evidence="1" type="ORF">GCM10011351_07280</name>
</gene>